<accession>A0A1I5FKH9</accession>
<dbReference type="InterPro" id="IPR010982">
    <property type="entry name" value="Lambda_DNA-bd_dom_sf"/>
</dbReference>
<dbReference type="EMBL" id="FOVG01000004">
    <property type="protein sequence ID" value="SFO24234.1"/>
    <property type="molecule type" value="Genomic_DNA"/>
</dbReference>
<dbReference type="CDD" id="cd00093">
    <property type="entry name" value="HTH_XRE"/>
    <property type="match status" value="1"/>
</dbReference>
<gene>
    <name evidence="3" type="ORF">SAMN05428971_3292</name>
</gene>
<dbReference type="GO" id="GO:0045892">
    <property type="term" value="P:negative regulation of DNA-templated transcription"/>
    <property type="evidence" value="ECO:0007669"/>
    <property type="project" value="InterPro"/>
</dbReference>
<evidence type="ECO:0000313" key="4">
    <source>
        <dbReference type="Proteomes" id="UP000198968"/>
    </source>
</evidence>
<dbReference type="Gene3D" id="1.10.260.40">
    <property type="entry name" value="lambda repressor-like DNA-binding domains"/>
    <property type="match status" value="2"/>
</dbReference>
<keyword evidence="4" id="KW-1185">Reference proteome</keyword>
<dbReference type="Gene3D" id="2.10.109.10">
    <property type="entry name" value="Umud Fragment, subunit A"/>
    <property type="match status" value="1"/>
</dbReference>
<dbReference type="GO" id="GO:0003677">
    <property type="term" value="F:DNA binding"/>
    <property type="evidence" value="ECO:0007669"/>
    <property type="project" value="InterPro"/>
</dbReference>
<sequence>MSGVFENVREILTRILISYGVRTQQAYAELKNMPVGTIHNWIKRGKLPGDYIVMCALDTGADVRWLVSGDDAKVERRTIASHSITGERLLEVMQSSGGKVILKRLMDAYGFTMQKQLGEHLGIPSGTMSAWLRREHFPGEVVIACALDTGASLYWLATGYGSMYPEDLPQAGEEDGIIKIQKYYLSNGQLVENGYWHGDASLFLENINDHIVVDKGGDIFCLDTSSQTISNGMWLISIDGLADIYDVVRLPGNKLKLSSESASFECSVSDVTPKGSVNFIIKKIR</sequence>
<dbReference type="GO" id="GO:0051259">
    <property type="term" value="P:protein complex oligomerization"/>
    <property type="evidence" value="ECO:0007669"/>
    <property type="project" value="InterPro"/>
</dbReference>
<dbReference type="OrthoDB" id="7067028at2"/>
<dbReference type="RefSeq" id="WP_090965582.1">
    <property type="nucleotide sequence ID" value="NZ_FOVG01000004.1"/>
</dbReference>
<dbReference type="AlphaFoldDB" id="A0A1I5FKH9"/>
<dbReference type="Proteomes" id="UP000198968">
    <property type="component" value="Unassembled WGS sequence"/>
</dbReference>
<name>A0A1I5FKH9_9GAMM</name>
<organism evidence="3 4">
    <name type="scientific">Candidatus Pantoea varia</name>
    <dbReference type="NCBI Taxonomy" id="1881036"/>
    <lineage>
        <taxon>Bacteria</taxon>
        <taxon>Pseudomonadati</taxon>
        <taxon>Pseudomonadota</taxon>
        <taxon>Gammaproteobacteria</taxon>
        <taxon>Enterobacterales</taxon>
        <taxon>Erwiniaceae</taxon>
        <taxon>Pantoea</taxon>
    </lineage>
</organism>
<feature type="domain" description="Bacteriophage CI repressor C-terminal" evidence="2">
    <location>
        <begin position="179"/>
        <end position="272"/>
    </location>
</feature>
<dbReference type="InterPro" id="IPR032499">
    <property type="entry name" value="Phage_CI_C"/>
</dbReference>
<dbReference type="Pfam" id="PF16452">
    <property type="entry name" value="Phage_CI_C"/>
    <property type="match status" value="1"/>
</dbReference>
<protein>
    <submittedName>
        <fullName evidence="3">Bacteriophage CI repressor helix-turn-helix domain-containing protein</fullName>
    </submittedName>
</protein>
<proteinExistence type="predicted"/>
<evidence type="ECO:0000259" key="2">
    <source>
        <dbReference type="Pfam" id="PF16452"/>
    </source>
</evidence>
<reference evidence="4" key="1">
    <citation type="submission" date="2016-10" db="EMBL/GenBank/DDBJ databases">
        <authorList>
            <person name="Varghese N."/>
            <person name="Submissions S."/>
        </authorList>
    </citation>
    <scope>NUCLEOTIDE SEQUENCE [LARGE SCALE GENOMIC DNA]</scope>
    <source>
        <strain evidence="4">OV426</strain>
    </source>
</reference>
<feature type="domain" description="Bacteriophage CI repressor N-terminal" evidence="1">
    <location>
        <begin position="101"/>
        <end position="164"/>
    </location>
</feature>
<dbReference type="InterPro" id="IPR010744">
    <property type="entry name" value="Phage_CI_N"/>
</dbReference>
<feature type="domain" description="Bacteriophage CI repressor N-terminal" evidence="1">
    <location>
        <begin position="11"/>
        <end position="72"/>
    </location>
</feature>
<evidence type="ECO:0000313" key="3">
    <source>
        <dbReference type="EMBL" id="SFO24234.1"/>
    </source>
</evidence>
<dbReference type="Pfam" id="PF07022">
    <property type="entry name" value="Phage_CI_repr"/>
    <property type="match status" value="2"/>
</dbReference>
<dbReference type="InterPro" id="IPR001387">
    <property type="entry name" value="Cro/C1-type_HTH"/>
</dbReference>
<evidence type="ECO:0000259" key="1">
    <source>
        <dbReference type="Pfam" id="PF07022"/>
    </source>
</evidence>